<accession>A0A4D6KMY9</accession>
<reference evidence="1 2" key="1">
    <citation type="submission" date="2019-04" db="EMBL/GenBank/DDBJ databases">
        <title>An improved genome assembly and genetic linkage map for asparagus bean, Vigna unguiculata ssp. sesquipedialis.</title>
        <authorList>
            <person name="Xia Q."/>
            <person name="Zhang R."/>
            <person name="Dong Y."/>
        </authorList>
    </citation>
    <scope>NUCLEOTIDE SEQUENCE [LARGE SCALE GENOMIC DNA]</scope>
    <source>
        <tissue evidence="1">Leaf</tissue>
    </source>
</reference>
<dbReference type="EMBL" id="CP039345">
    <property type="protein sequence ID" value="QCD79446.1"/>
    <property type="molecule type" value="Genomic_DNA"/>
</dbReference>
<evidence type="ECO:0000313" key="2">
    <source>
        <dbReference type="Proteomes" id="UP000501690"/>
    </source>
</evidence>
<dbReference type="AlphaFoldDB" id="A0A4D6KMY9"/>
<organism evidence="1 2">
    <name type="scientific">Vigna unguiculata</name>
    <name type="common">Cowpea</name>
    <dbReference type="NCBI Taxonomy" id="3917"/>
    <lineage>
        <taxon>Eukaryota</taxon>
        <taxon>Viridiplantae</taxon>
        <taxon>Streptophyta</taxon>
        <taxon>Embryophyta</taxon>
        <taxon>Tracheophyta</taxon>
        <taxon>Spermatophyta</taxon>
        <taxon>Magnoliopsida</taxon>
        <taxon>eudicotyledons</taxon>
        <taxon>Gunneridae</taxon>
        <taxon>Pentapetalae</taxon>
        <taxon>rosids</taxon>
        <taxon>fabids</taxon>
        <taxon>Fabales</taxon>
        <taxon>Fabaceae</taxon>
        <taxon>Papilionoideae</taxon>
        <taxon>50 kb inversion clade</taxon>
        <taxon>NPAAA clade</taxon>
        <taxon>indigoferoid/millettioid clade</taxon>
        <taxon>Phaseoleae</taxon>
        <taxon>Vigna</taxon>
    </lineage>
</organism>
<proteinExistence type="predicted"/>
<keyword evidence="2" id="KW-1185">Reference proteome</keyword>
<dbReference type="Proteomes" id="UP000501690">
    <property type="component" value="Linkage Group LG1"/>
</dbReference>
<protein>
    <submittedName>
        <fullName evidence="1">Uncharacterized protein</fullName>
    </submittedName>
</protein>
<name>A0A4D6KMY9_VIGUN</name>
<evidence type="ECO:0000313" key="1">
    <source>
        <dbReference type="EMBL" id="QCD79446.1"/>
    </source>
</evidence>
<gene>
    <name evidence="1" type="ORF">DEO72_LG1g3087</name>
</gene>
<sequence>MEDENSSYICSANARSKRKTILKQKRINKENNQQCTPSFNYQAKRRMFTPFCDVTTNILNQESTQNCYEESNEGNSHTYADHTISLRQNLLQKFHIVGSRETIQSHSYLYRGTSSQHNAIPQTESSIGEPVEQNANTLSDDVTEDEIIATVMATDYPSSSAERYDI</sequence>